<dbReference type="EMBL" id="JACVEL010000001">
    <property type="protein sequence ID" value="MBC9811127.1"/>
    <property type="molecule type" value="Genomic_DNA"/>
</dbReference>
<protein>
    <submittedName>
        <fullName evidence="3">NAD-dependent epimerase/dehydratase family protein</fullName>
    </submittedName>
</protein>
<evidence type="ECO:0000256" key="1">
    <source>
        <dbReference type="ARBA" id="ARBA00023027"/>
    </source>
</evidence>
<dbReference type="PANTHER" id="PTHR43574">
    <property type="entry name" value="EPIMERASE-RELATED"/>
    <property type="match status" value="1"/>
</dbReference>
<evidence type="ECO:0000259" key="2">
    <source>
        <dbReference type="Pfam" id="PF01370"/>
    </source>
</evidence>
<dbReference type="InterPro" id="IPR001509">
    <property type="entry name" value="Epimerase_deHydtase"/>
</dbReference>
<dbReference type="RefSeq" id="WP_163492392.1">
    <property type="nucleotide sequence ID" value="NZ_JACVEL010000001.1"/>
</dbReference>
<dbReference type="SUPFAM" id="SSF51735">
    <property type="entry name" value="NAD(P)-binding Rossmann-fold domains"/>
    <property type="match status" value="1"/>
</dbReference>
<comment type="caution">
    <text evidence="3">The sequence shown here is derived from an EMBL/GenBank/DDBJ whole genome shotgun (WGS) entry which is preliminary data.</text>
</comment>
<dbReference type="Pfam" id="PF01370">
    <property type="entry name" value="Epimerase"/>
    <property type="match status" value="1"/>
</dbReference>
<evidence type="ECO:0000313" key="3">
    <source>
        <dbReference type="EMBL" id="MBC9811127.1"/>
    </source>
</evidence>
<keyword evidence="1" id="KW-0520">NAD</keyword>
<keyword evidence="4" id="KW-1185">Reference proteome</keyword>
<sequence>MNKIFITGAAGFIGSHLQKELQSYVEVSGMDNLQAAASRQRSVHFGASDEHSIHSGFIDQMHTKPDVLIHLAAETGISGSLNNPARYFHQNVEGTFNVLEQCRKNGVNYLIYASSSSVYEPSQSIMHEDSPHDKQLSFYGTSKRMTELMIDNYCRQFGITAIGLRFFTVYGSWTRTDMAAYKFMKAISNGNPVTLYNEGNVFRDFTHVSDIVTSIRLLVNKIVGERPGTHQIFNIGNGAPVSVHRYAELIAHYLEKPLQIQYATLPLNELKSTHSDTSKLESYTGYKPICSIEQGIQEMTNWFKNDPYEK</sequence>
<accession>A0A8J6PAJ0</accession>
<reference evidence="3" key="1">
    <citation type="submission" date="2020-09" db="EMBL/GenBank/DDBJ databases">
        <title>Taishania pollutisoli gen. nov., sp. nov., Isolated from Tetrabromobisphenol A-Contaminated Soil.</title>
        <authorList>
            <person name="Chen Q."/>
        </authorList>
    </citation>
    <scope>NUCLEOTIDE SEQUENCE</scope>
    <source>
        <strain evidence="3">CZZ-1</strain>
    </source>
</reference>
<dbReference type="AlphaFoldDB" id="A0A8J6PAJ0"/>
<organism evidence="3 4">
    <name type="scientific">Taishania pollutisoli</name>
    <dbReference type="NCBI Taxonomy" id="2766479"/>
    <lineage>
        <taxon>Bacteria</taxon>
        <taxon>Pseudomonadati</taxon>
        <taxon>Bacteroidota</taxon>
        <taxon>Flavobacteriia</taxon>
        <taxon>Flavobacteriales</taxon>
        <taxon>Crocinitomicaceae</taxon>
        <taxon>Taishania</taxon>
    </lineage>
</organism>
<proteinExistence type="predicted"/>
<dbReference type="InterPro" id="IPR036291">
    <property type="entry name" value="NAD(P)-bd_dom_sf"/>
</dbReference>
<gene>
    <name evidence="3" type="ORF">H9Y05_01450</name>
</gene>
<dbReference type="PRINTS" id="PR01713">
    <property type="entry name" value="NUCEPIMERASE"/>
</dbReference>
<feature type="domain" description="NAD-dependent epimerase/dehydratase" evidence="2">
    <location>
        <begin position="4"/>
        <end position="236"/>
    </location>
</feature>
<name>A0A8J6PAJ0_9FLAO</name>
<dbReference type="Gene3D" id="3.40.50.720">
    <property type="entry name" value="NAD(P)-binding Rossmann-like Domain"/>
    <property type="match status" value="1"/>
</dbReference>
<dbReference type="Proteomes" id="UP000652681">
    <property type="component" value="Unassembled WGS sequence"/>
</dbReference>
<evidence type="ECO:0000313" key="4">
    <source>
        <dbReference type="Proteomes" id="UP000652681"/>
    </source>
</evidence>